<organism evidence="11 12">
    <name type="scientific">Thalassospira mesophila</name>
    <dbReference type="NCBI Taxonomy" id="1293891"/>
    <lineage>
        <taxon>Bacteria</taxon>
        <taxon>Pseudomonadati</taxon>
        <taxon>Pseudomonadota</taxon>
        <taxon>Alphaproteobacteria</taxon>
        <taxon>Rhodospirillales</taxon>
        <taxon>Thalassospiraceae</taxon>
        <taxon>Thalassospira</taxon>
    </lineage>
</organism>
<evidence type="ECO:0000256" key="3">
    <source>
        <dbReference type="ARBA" id="ARBA00022475"/>
    </source>
</evidence>
<evidence type="ECO:0000256" key="8">
    <source>
        <dbReference type="ARBA" id="ARBA00038436"/>
    </source>
</evidence>
<comment type="subunit">
    <text evidence="9">The complex comprises the extracytoplasmic solute receptor protein and the two transmembrane proteins.</text>
</comment>
<proteinExistence type="inferred from homology"/>
<protein>
    <recommendedName>
        <fullName evidence="9">TRAP transporter small permease protein</fullName>
    </recommendedName>
</protein>
<dbReference type="Proteomes" id="UP000193391">
    <property type="component" value="Unassembled WGS sequence"/>
</dbReference>
<dbReference type="InterPro" id="IPR055348">
    <property type="entry name" value="DctQ"/>
</dbReference>
<dbReference type="Pfam" id="PF04290">
    <property type="entry name" value="DctQ"/>
    <property type="match status" value="1"/>
</dbReference>
<dbReference type="GO" id="GO:0015740">
    <property type="term" value="P:C4-dicarboxylate transport"/>
    <property type="evidence" value="ECO:0007669"/>
    <property type="project" value="TreeGrafter"/>
</dbReference>
<comment type="similarity">
    <text evidence="8 9">Belongs to the TRAP transporter small permease family.</text>
</comment>
<keyword evidence="2 9" id="KW-0813">Transport</keyword>
<dbReference type="PANTHER" id="PTHR35011">
    <property type="entry name" value="2,3-DIKETO-L-GULONATE TRAP TRANSPORTER SMALL PERMEASE PROTEIN YIAM"/>
    <property type="match status" value="1"/>
</dbReference>
<evidence type="ECO:0000256" key="5">
    <source>
        <dbReference type="ARBA" id="ARBA00022692"/>
    </source>
</evidence>
<evidence type="ECO:0000256" key="9">
    <source>
        <dbReference type="RuleBase" id="RU369079"/>
    </source>
</evidence>
<sequence length="161" mass="17880">MDAGQDAPQPRLGVEDMVGLGLFWATGAVIFLQFFTRYVLNDSFGWTEEIGRYLLIGMTFIGAAAAVRRHAHVNMTYFHTIVAAPVRRVMHALIDLISIVILGALTYFAIKLANAMGNQPMTSINMSMGIVYWAVAVGIGAMTVRTLVIARRNIRQRYSER</sequence>
<keyword evidence="5 9" id="KW-0812">Transmembrane</keyword>
<keyword evidence="12" id="KW-1185">Reference proteome</keyword>
<evidence type="ECO:0000313" key="11">
    <source>
        <dbReference type="EMBL" id="OSQ39854.1"/>
    </source>
</evidence>
<accession>A0A1Y2L3R3</accession>
<evidence type="ECO:0000256" key="1">
    <source>
        <dbReference type="ARBA" id="ARBA00004429"/>
    </source>
</evidence>
<dbReference type="EMBL" id="JFKA01000002">
    <property type="protein sequence ID" value="OSQ39854.1"/>
    <property type="molecule type" value="Genomic_DNA"/>
</dbReference>
<dbReference type="GO" id="GO:0005886">
    <property type="term" value="C:plasma membrane"/>
    <property type="evidence" value="ECO:0007669"/>
    <property type="project" value="UniProtKB-SubCell"/>
</dbReference>
<evidence type="ECO:0000256" key="6">
    <source>
        <dbReference type="ARBA" id="ARBA00022989"/>
    </source>
</evidence>
<dbReference type="STRING" id="1293891.TMES_04860"/>
<keyword evidence="6 9" id="KW-1133">Transmembrane helix</keyword>
<feature type="transmembrane region" description="Helical" evidence="9">
    <location>
        <begin position="130"/>
        <end position="150"/>
    </location>
</feature>
<comment type="subcellular location">
    <subcellularLocation>
        <location evidence="1 9">Cell inner membrane</location>
        <topology evidence="1 9">Multi-pass membrane protein</topology>
    </subcellularLocation>
</comment>
<evidence type="ECO:0000256" key="2">
    <source>
        <dbReference type="ARBA" id="ARBA00022448"/>
    </source>
</evidence>
<name>A0A1Y2L3R3_9PROT</name>
<feature type="transmembrane region" description="Helical" evidence="9">
    <location>
        <begin position="89"/>
        <end position="110"/>
    </location>
</feature>
<dbReference type="GO" id="GO:0022857">
    <property type="term" value="F:transmembrane transporter activity"/>
    <property type="evidence" value="ECO:0007669"/>
    <property type="project" value="UniProtKB-UniRule"/>
</dbReference>
<evidence type="ECO:0000313" key="12">
    <source>
        <dbReference type="Proteomes" id="UP000193391"/>
    </source>
</evidence>
<feature type="transmembrane region" description="Helical" evidence="9">
    <location>
        <begin position="18"/>
        <end position="38"/>
    </location>
</feature>
<evidence type="ECO:0000259" key="10">
    <source>
        <dbReference type="Pfam" id="PF04290"/>
    </source>
</evidence>
<keyword evidence="7 9" id="KW-0472">Membrane</keyword>
<reference evidence="11 12" key="1">
    <citation type="submission" date="2014-03" db="EMBL/GenBank/DDBJ databases">
        <title>The draft genome sequence of Thalassospira mesophila JCM 18969.</title>
        <authorList>
            <person name="Lai Q."/>
            <person name="Shao Z."/>
        </authorList>
    </citation>
    <scope>NUCLEOTIDE SEQUENCE [LARGE SCALE GENOMIC DNA]</scope>
    <source>
        <strain evidence="11 12">JCM 18969</strain>
    </source>
</reference>
<feature type="transmembrane region" description="Helical" evidence="9">
    <location>
        <begin position="50"/>
        <end position="68"/>
    </location>
</feature>
<gene>
    <name evidence="11" type="ORF">TMES_04860</name>
</gene>
<keyword evidence="3" id="KW-1003">Cell membrane</keyword>
<dbReference type="InterPro" id="IPR007387">
    <property type="entry name" value="TRAP_DctQ"/>
</dbReference>
<feature type="domain" description="Tripartite ATP-independent periplasmic transporters DctQ component" evidence="10">
    <location>
        <begin position="28"/>
        <end position="155"/>
    </location>
</feature>
<evidence type="ECO:0000256" key="7">
    <source>
        <dbReference type="ARBA" id="ARBA00023136"/>
    </source>
</evidence>
<dbReference type="PANTHER" id="PTHR35011:SF11">
    <property type="entry name" value="TRAP TRANSPORTER SMALL PERMEASE PROTEIN"/>
    <property type="match status" value="1"/>
</dbReference>
<comment type="function">
    <text evidence="9">Part of the tripartite ATP-independent periplasmic (TRAP) transport system.</text>
</comment>
<keyword evidence="4 9" id="KW-0997">Cell inner membrane</keyword>
<evidence type="ECO:0000256" key="4">
    <source>
        <dbReference type="ARBA" id="ARBA00022519"/>
    </source>
</evidence>
<comment type="caution">
    <text evidence="11">The sequence shown here is derived from an EMBL/GenBank/DDBJ whole genome shotgun (WGS) entry which is preliminary data.</text>
</comment>
<dbReference type="AlphaFoldDB" id="A0A1Y2L3R3"/>